<keyword evidence="1" id="KW-0732">Signal</keyword>
<gene>
    <name evidence="2" type="ORF">NGB36_01740</name>
</gene>
<evidence type="ECO:0000313" key="3">
    <source>
        <dbReference type="Proteomes" id="UP001057702"/>
    </source>
</evidence>
<proteinExistence type="predicted"/>
<dbReference type="InterPro" id="IPR036852">
    <property type="entry name" value="Peptidase_S8/S53_dom_sf"/>
</dbReference>
<dbReference type="Proteomes" id="UP001057702">
    <property type="component" value="Unassembled WGS sequence"/>
</dbReference>
<evidence type="ECO:0008006" key="4">
    <source>
        <dbReference type="Google" id="ProtNLM"/>
    </source>
</evidence>
<comment type="caution">
    <text evidence="2">The sequence shown here is derived from an EMBL/GenBank/DDBJ whole genome shotgun (WGS) entry which is preliminary data.</text>
</comment>
<keyword evidence="3" id="KW-1185">Reference proteome</keyword>
<protein>
    <recommendedName>
        <fullName evidence="4">Peptidase S53 domain-containing protein</fullName>
    </recommendedName>
</protein>
<accession>A0ABT1PNV4</accession>
<name>A0ABT1PNV4_9ACTN</name>
<evidence type="ECO:0000256" key="1">
    <source>
        <dbReference type="SAM" id="SignalP"/>
    </source>
</evidence>
<dbReference type="Gene3D" id="3.40.50.200">
    <property type="entry name" value="Peptidase S8/S53 domain"/>
    <property type="match status" value="1"/>
</dbReference>
<feature type="signal peptide" evidence="1">
    <location>
        <begin position="1"/>
        <end position="23"/>
    </location>
</feature>
<feature type="chain" id="PRO_5046270400" description="Peptidase S53 domain-containing protein" evidence="1">
    <location>
        <begin position="24"/>
        <end position="98"/>
    </location>
</feature>
<dbReference type="EMBL" id="JANFNG010000001">
    <property type="protein sequence ID" value="MCQ4079359.1"/>
    <property type="molecule type" value="Genomic_DNA"/>
</dbReference>
<organism evidence="2 3">
    <name type="scientific">Streptomyces humicola</name>
    <dbReference type="NCBI Taxonomy" id="2953240"/>
    <lineage>
        <taxon>Bacteria</taxon>
        <taxon>Bacillati</taxon>
        <taxon>Actinomycetota</taxon>
        <taxon>Actinomycetes</taxon>
        <taxon>Kitasatosporales</taxon>
        <taxon>Streptomycetaceae</taxon>
        <taxon>Streptomyces</taxon>
    </lineage>
</organism>
<dbReference type="RefSeq" id="WP_255918204.1">
    <property type="nucleotide sequence ID" value="NZ_JANFNG010000001.1"/>
</dbReference>
<sequence>MRRRSSRAAGAIGGASAAAPNWAAFTAIYDNEAKAKSKPVFGYANPAIYTWPGPPATARLSTTSPAAANGAYNAGSGYDMVTGWGSCNGADFLSAELG</sequence>
<reference evidence="2" key="1">
    <citation type="submission" date="2022-06" db="EMBL/GenBank/DDBJ databases">
        <title>Draft genome sequence of Streptomyces sp. RB6PN25 isolated from peat swamp forest in Thailand.</title>
        <authorList>
            <person name="Duangmal K."/>
            <person name="Klaysubun C."/>
        </authorList>
    </citation>
    <scope>NUCLEOTIDE SEQUENCE</scope>
    <source>
        <strain evidence="2">RB6PN25</strain>
    </source>
</reference>
<evidence type="ECO:0000313" key="2">
    <source>
        <dbReference type="EMBL" id="MCQ4079359.1"/>
    </source>
</evidence>
<dbReference type="SUPFAM" id="SSF52743">
    <property type="entry name" value="Subtilisin-like"/>
    <property type="match status" value="1"/>
</dbReference>